<feature type="transmembrane region" description="Helical" evidence="2">
    <location>
        <begin position="53"/>
        <end position="74"/>
    </location>
</feature>
<evidence type="ECO:0000256" key="1">
    <source>
        <dbReference type="SAM" id="MobiDB-lite"/>
    </source>
</evidence>
<feature type="compositionally biased region" description="Low complexity" evidence="1">
    <location>
        <begin position="491"/>
        <end position="500"/>
    </location>
</feature>
<sequence>MAAARAASEPSSPPSVAEAFRDLAADWADAMTVAWNGSHGRDLRLVVRAGAHAALAAVATWLVAVTVCVVVWLVSAPNTAGVWGPLRVAGQLWLLGHHVALDVPAGRVAMAPLGFTALLLFALWHTTAAPVVRPVQVAYTAFGAATGYGLVAAVVAAGAATADVHPDTAQAVPFAVLFGALVPTAARWRRIAAFCVLPRWVVTAARAAGVAGAVLIGGSAAALAGALAGHLPEAGWPQGIGDACGMLLLSLAVLPNAVLWATAFVLGPGFAAGTGTAVNVLNVKTGALPLFPLLGALPRSGSHLYPYGLAFLAVPVVAGVAAALVVTRARHRRLGDRVRATGAASAAVALTVGLAATLSGGPLAGGRMAAFGPSGWRTAAATLVLVGVGAAAVVLLPPSALAVRRLCVRRLSVRRLLDAVAVLVPRRRAAEVGPGLAAPGEDDRQEVGHQGEEPEDLADREDPAGTEVGQAAQHADAEEDDAEEDEEITGHDAGVVVAGEAGEGHPEPEAGADQAADSDQAADDDADDEDVPVVVDGAVDVADADADGD</sequence>
<feature type="transmembrane region" description="Helical" evidence="2">
    <location>
        <begin position="247"/>
        <end position="266"/>
    </location>
</feature>
<evidence type="ECO:0000313" key="4">
    <source>
        <dbReference type="Proteomes" id="UP001499854"/>
    </source>
</evidence>
<feature type="compositionally biased region" description="Acidic residues" evidence="1">
    <location>
        <begin position="520"/>
        <end position="531"/>
    </location>
</feature>
<feature type="transmembrane region" description="Helical" evidence="2">
    <location>
        <begin position="379"/>
        <end position="403"/>
    </location>
</feature>
<keyword evidence="2" id="KW-0812">Transmembrane</keyword>
<feature type="region of interest" description="Disordered" evidence="1">
    <location>
        <begin position="433"/>
        <end position="533"/>
    </location>
</feature>
<protein>
    <recommendedName>
        <fullName evidence="5">Integral membrane protein</fullName>
    </recommendedName>
</protein>
<feature type="transmembrane region" description="Helical" evidence="2">
    <location>
        <begin position="304"/>
        <end position="326"/>
    </location>
</feature>
<evidence type="ECO:0008006" key="5">
    <source>
        <dbReference type="Google" id="ProtNLM"/>
    </source>
</evidence>
<accession>A0ABP5DBU2</accession>
<name>A0ABP5DBU2_9ACTN</name>
<feature type="compositionally biased region" description="Acidic residues" evidence="1">
    <location>
        <begin position="477"/>
        <end position="487"/>
    </location>
</feature>
<keyword evidence="2" id="KW-1133">Transmembrane helix</keyword>
<feature type="transmembrane region" description="Helical" evidence="2">
    <location>
        <begin position="171"/>
        <end position="188"/>
    </location>
</feature>
<keyword evidence="4" id="KW-1185">Reference proteome</keyword>
<feature type="compositionally biased region" description="Low complexity" evidence="1">
    <location>
        <begin position="509"/>
        <end position="519"/>
    </location>
</feature>
<gene>
    <name evidence="3" type="ORF">GCM10009838_42400</name>
</gene>
<feature type="compositionally biased region" description="Basic and acidic residues" evidence="1">
    <location>
        <begin position="441"/>
        <end position="452"/>
    </location>
</feature>
<comment type="caution">
    <text evidence="3">The sequence shown here is derived from an EMBL/GenBank/DDBJ whole genome shotgun (WGS) entry which is preliminary data.</text>
</comment>
<dbReference type="Pfam" id="PF19877">
    <property type="entry name" value="DUF6350"/>
    <property type="match status" value="1"/>
</dbReference>
<dbReference type="Proteomes" id="UP001499854">
    <property type="component" value="Unassembled WGS sequence"/>
</dbReference>
<proteinExistence type="predicted"/>
<feature type="transmembrane region" description="Helical" evidence="2">
    <location>
        <begin position="278"/>
        <end position="298"/>
    </location>
</feature>
<dbReference type="InterPro" id="IPR045931">
    <property type="entry name" value="DUF6350"/>
</dbReference>
<reference evidence="4" key="1">
    <citation type="journal article" date="2019" name="Int. J. Syst. Evol. Microbiol.">
        <title>The Global Catalogue of Microorganisms (GCM) 10K type strain sequencing project: providing services to taxonomists for standard genome sequencing and annotation.</title>
        <authorList>
            <consortium name="The Broad Institute Genomics Platform"/>
            <consortium name="The Broad Institute Genome Sequencing Center for Infectious Disease"/>
            <person name="Wu L."/>
            <person name="Ma J."/>
        </authorList>
    </citation>
    <scope>NUCLEOTIDE SEQUENCE [LARGE SCALE GENOMIC DNA]</scope>
    <source>
        <strain evidence="4">JCM 16013</strain>
    </source>
</reference>
<feature type="transmembrane region" description="Helical" evidence="2">
    <location>
        <begin position="105"/>
        <end position="125"/>
    </location>
</feature>
<feature type="transmembrane region" description="Helical" evidence="2">
    <location>
        <begin position="200"/>
        <end position="227"/>
    </location>
</feature>
<evidence type="ECO:0000313" key="3">
    <source>
        <dbReference type="EMBL" id="GAA1977493.1"/>
    </source>
</evidence>
<dbReference type="EMBL" id="BAAAQM010000023">
    <property type="protein sequence ID" value="GAA1977493.1"/>
    <property type="molecule type" value="Genomic_DNA"/>
</dbReference>
<evidence type="ECO:0000256" key="2">
    <source>
        <dbReference type="SAM" id="Phobius"/>
    </source>
</evidence>
<dbReference type="RefSeq" id="WP_344658804.1">
    <property type="nucleotide sequence ID" value="NZ_BAAAQM010000023.1"/>
</dbReference>
<organism evidence="3 4">
    <name type="scientific">Catenulispora subtropica</name>
    <dbReference type="NCBI Taxonomy" id="450798"/>
    <lineage>
        <taxon>Bacteria</taxon>
        <taxon>Bacillati</taxon>
        <taxon>Actinomycetota</taxon>
        <taxon>Actinomycetes</taxon>
        <taxon>Catenulisporales</taxon>
        <taxon>Catenulisporaceae</taxon>
        <taxon>Catenulispora</taxon>
    </lineage>
</organism>
<feature type="transmembrane region" description="Helical" evidence="2">
    <location>
        <begin position="338"/>
        <end position="359"/>
    </location>
</feature>
<feature type="transmembrane region" description="Helical" evidence="2">
    <location>
        <begin position="137"/>
        <end position="159"/>
    </location>
</feature>
<keyword evidence="2" id="KW-0472">Membrane</keyword>